<evidence type="ECO:0000256" key="1">
    <source>
        <dbReference type="SAM" id="MobiDB-lite"/>
    </source>
</evidence>
<name>A0ABZ2X2P4_9HYPO</name>
<feature type="region of interest" description="Disordered" evidence="1">
    <location>
        <begin position="112"/>
        <end position="133"/>
    </location>
</feature>
<feature type="signal peptide" evidence="2">
    <location>
        <begin position="1"/>
        <end position="22"/>
    </location>
</feature>
<evidence type="ECO:0000313" key="3">
    <source>
        <dbReference type="EMBL" id="WZH47337.1"/>
    </source>
</evidence>
<proteinExistence type="predicted"/>
<keyword evidence="2" id="KW-0732">Signal</keyword>
<feature type="compositionally biased region" description="Low complexity" evidence="1">
    <location>
        <begin position="112"/>
        <end position="126"/>
    </location>
</feature>
<feature type="region of interest" description="Disordered" evidence="1">
    <location>
        <begin position="283"/>
        <end position="312"/>
    </location>
</feature>
<accession>A0ABZ2X2P4</accession>
<feature type="compositionally biased region" description="Low complexity" evidence="1">
    <location>
        <begin position="162"/>
        <end position="206"/>
    </location>
</feature>
<organism evidence="3 4">
    <name type="scientific">Fusarium acuminatum</name>
    <dbReference type="NCBI Taxonomy" id="5515"/>
    <lineage>
        <taxon>Eukaryota</taxon>
        <taxon>Fungi</taxon>
        <taxon>Dikarya</taxon>
        <taxon>Ascomycota</taxon>
        <taxon>Pezizomycotina</taxon>
        <taxon>Sordariomycetes</taxon>
        <taxon>Hypocreomycetidae</taxon>
        <taxon>Hypocreales</taxon>
        <taxon>Nectriaceae</taxon>
        <taxon>Fusarium</taxon>
        <taxon>Fusarium tricinctum species complex</taxon>
    </lineage>
</organism>
<protein>
    <submittedName>
        <fullName evidence="3">Uncharacterized protein</fullName>
    </submittedName>
</protein>
<feature type="chain" id="PRO_5047314799" evidence="2">
    <location>
        <begin position="23"/>
        <end position="1101"/>
    </location>
</feature>
<dbReference type="Proteomes" id="UP001489902">
    <property type="component" value="Chromosome 5"/>
</dbReference>
<reference evidence="3 4" key="1">
    <citation type="submission" date="2024-04" db="EMBL/GenBank/DDBJ databases">
        <title>Complete genome sequence of Fusarium acuminatum.</title>
        <authorList>
            <person name="Lan B."/>
        </authorList>
    </citation>
    <scope>NUCLEOTIDE SEQUENCE [LARGE SCALE GENOMIC DNA]</scope>
    <source>
        <strain evidence="3">1A</strain>
    </source>
</reference>
<sequence>MARRLVLSFFLASAFHSFDVFAGPCRPRGTTVNAVTSIAATSGTTSDVSGVSTSKATDVTTSLTESLSPSLPTSLVTAVTSGFPESYSSLPTSLATTLTVSLSESLSLSLPTSLTATTGDSTGSATTDEETSGSFTDLIASSSDVTSSTIVQSATGTATGAVATDENASASTTAQSTTEHIAAQSSTEATTDSATTSEEASGTATALTIDTTSGAVSESTTGSTTLEETSGTATGLATGATSDSTGSTTTYATTDLTTGATTDASTETVLGTTTGITTDASAAITSSGSTDMSTETTAETTTGTTDSTSVPTTTSLAYCGNDEWLNDALIASFSADKNYAEDVCTAAIQPVTTIAATTGTADQPVTTTTEIIPVTERHNGETKIIIDAPSTDYIAGADKTVTAVRRGDIIDILEPKTIYNTVGRTTIELPTAYETVFTTDVDYIGTTSVETILDVETQTTLVITDTVEIATSTGTDVVTETITSVESIPTTSTEYVVTGTDIKFAPRMRVYVTKSRTFVIYAVPSTRLHTVYTTTDYLTSTWTTVTLQSTEIDYTTIPTTTFDVTTAATTVEETIVTSTETDHATSIITTNEWTTETSVSTSIHTKTSVWNEHYFPWLQNRKRAAATAALDPRAADPVSPEQGWLDEFGEAHLTSACSCIVTFPLPTLTVYAADTDTASADYRTITERSTTIDKIYGDTVTLTLTTAATVTTHKTVTETVVVDGTTTVETRTVHEDVTETVFSTPTAQELVTKVVYNNDVKEVTKEIAVTDKVTLYGVATGYTWVEVKRTQDLWDIRSKLVTVGKTIDIAETSTATLPPTTVETTVEVTSTALSTADETIYDAFTKVVPVAVTDVKKFTYTATIFTDATSTYSIDATHTVGTIATTTLTTLTTVKNGVTSTVTTVLSTDVTVTAQAIATETCNMPIADGDFEFRPGTSPWYKSIYSSYDWDKVDLGPPHKKVMQTNKLYDNKEFLAYQDVKSCKGVTFRCGYEYYFDKYYRISLKSKSTNTYNWYVPYLRMSWNDDYEYMAERWPESSSDAKKWMSANIEFTTTGKWDTLWIYAGSPQSKPTGDNFVRLDNFVCRPIKYRGHYGPVGGFQS</sequence>
<feature type="region of interest" description="Disordered" evidence="1">
    <location>
        <begin position="162"/>
        <end position="253"/>
    </location>
</feature>
<feature type="compositionally biased region" description="Low complexity" evidence="1">
    <location>
        <begin position="217"/>
        <end position="253"/>
    </location>
</feature>
<evidence type="ECO:0000313" key="4">
    <source>
        <dbReference type="Proteomes" id="UP001489902"/>
    </source>
</evidence>
<gene>
    <name evidence="3" type="ORF">QYS62_008481</name>
</gene>
<keyword evidence="4" id="KW-1185">Reference proteome</keyword>
<evidence type="ECO:0000256" key="2">
    <source>
        <dbReference type="SAM" id="SignalP"/>
    </source>
</evidence>
<dbReference type="EMBL" id="CP151264">
    <property type="protein sequence ID" value="WZH47337.1"/>
    <property type="molecule type" value="Genomic_DNA"/>
</dbReference>